<feature type="compositionally biased region" description="Polar residues" evidence="6">
    <location>
        <begin position="501"/>
        <end position="510"/>
    </location>
</feature>
<sequence>MAPPQSSAHPMQPFSPTRHGSSLLMSYPEGFHLNPAPRVFPIDRTLQPTPLPSFLCAYIPKVTAGTDIYRCSDRSSAYEIQNTLQGGSDLCRNLLLYGTPDLEEVNYAKRHLFPAPLGGLEGATPGTDGPLYKFQYADVVDIIYIELADRNSLITDSGKLTVLDGLLRKLKMQDHRVLIYSQMTRMIDLLEVIFYDSDWNPTVDQQAMDRAHRLGQTRQVTVIQKMVISGGHFKPEALKPKEVVSLLLDDAELECKFLQRQAEKKADEQRRRRERKRKKTGPVEVGELSESPIIELIDGTPPPKGKKGRKSKSSLVPPAPEESISSSKPTSETSSITGEGLSTRTGEVYDGDGTVGDDISVLSLDEVSLASGDLSVDIPPSNTDTPLSLKPEIDDLDDPRSENASPALSDSSAAASAAAAAASAAAYAAYGFSFQGTGTPNPTPPPARSSPVAFGAGGSVMPGYGNISHPVARYDTSSGYSPVQSAENSPARPSSQASARFNSQQSSSPS</sequence>
<proteinExistence type="inferred from homology"/>
<dbReference type="EC" id="3.6.4.-" evidence="5"/>
<evidence type="ECO:0000313" key="8">
    <source>
        <dbReference type="Proteomes" id="UP001163046"/>
    </source>
</evidence>
<dbReference type="Proteomes" id="UP001163046">
    <property type="component" value="Unassembled WGS sequence"/>
</dbReference>
<comment type="catalytic activity">
    <reaction evidence="5">
        <text>ATP + H2O = ADP + phosphate + H(+)</text>
        <dbReference type="Rhea" id="RHEA:13065"/>
        <dbReference type="ChEBI" id="CHEBI:15377"/>
        <dbReference type="ChEBI" id="CHEBI:15378"/>
        <dbReference type="ChEBI" id="CHEBI:30616"/>
        <dbReference type="ChEBI" id="CHEBI:43474"/>
        <dbReference type="ChEBI" id="CHEBI:456216"/>
    </reaction>
</comment>
<dbReference type="EMBL" id="MU825425">
    <property type="protein sequence ID" value="KAJ7389787.1"/>
    <property type="molecule type" value="Genomic_DNA"/>
</dbReference>
<evidence type="ECO:0000256" key="2">
    <source>
        <dbReference type="ARBA" id="ARBA00022741"/>
    </source>
</evidence>
<dbReference type="CDD" id="cd18793">
    <property type="entry name" value="SF2_C_SNF"/>
    <property type="match status" value="1"/>
</dbReference>
<evidence type="ECO:0000256" key="6">
    <source>
        <dbReference type="SAM" id="MobiDB-lite"/>
    </source>
</evidence>
<dbReference type="Gene3D" id="3.40.50.300">
    <property type="entry name" value="P-loop containing nucleotide triphosphate hydrolases"/>
    <property type="match status" value="2"/>
</dbReference>
<evidence type="ECO:0000256" key="5">
    <source>
        <dbReference type="RuleBase" id="RU368001"/>
    </source>
</evidence>
<keyword evidence="7" id="KW-0347">Helicase</keyword>
<feature type="region of interest" description="Disordered" evidence="6">
    <location>
        <begin position="433"/>
        <end position="510"/>
    </location>
</feature>
<protein>
    <recommendedName>
        <fullName evidence="5">Chromatin-remodeling ATPase INO80</fullName>
        <ecNumber evidence="5">3.6.4.-</ecNumber>
    </recommendedName>
</protein>
<dbReference type="InterPro" id="IPR050520">
    <property type="entry name" value="INO80/SWR1_helicase"/>
</dbReference>
<evidence type="ECO:0000256" key="4">
    <source>
        <dbReference type="ARBA" id="ARBA00022840"/>
    </source>
</evidence>
<feature type="region of interest" description="Disordered" evidence="6">
    <location>
        <begin position="262"/>
        <end position="358"/>
    </location>
</feature>
<dbReference type="GO" id="GO:0006281">
    <property type="term" value="P:DNA repair"/>
    <property type="evidence" value="ECO:0007669"/>
    <property type="project" value="UniProtKB-UniRule"/>
</dbReference>
<dbReference type="OrthoDB" id="6020582at2759"/>
<accession>A0A9X0D719</accession>
<dbReference type="InterPro" id="IPR027417">
    <property type="entry name" value="P-loop_NTPase"/>
</dbReference>
<dbReference type="SUPFAM" id="SSF52540">
    <property type="entry name" value="P-loop containing nucleoside triphosphate hydrolases"/>
    <property type="match status" value="1"/>
</dbReference>
<keyword evidence="2" id="KW-0547">Nucleotide-binding</keyword>
<dbReference type="PANTHER" id="PTHR45685:SF2">
    <property type="entry name" value="CHROMATIN-REMODELING ATPASE INO80"/>
    <property type="match status" value="1"/>
</dbReference>
<evidence type="ECO:0000256" key="1">
    <source>
        <dbReference type="ARBA" id="ARBA00004123"/>
    </source>
</evidence>
<feature type="compositionally biased region" description="Basic and acidic residues" evidence="6">
    <location>
        <begin position="262"/>
        <end position="271"/>
    </location>
</feature>
<dbReference type="GO" id="GO:0004386">
    <property type="term" value="F:helicase activity"/>
    <property type="evidence" value="ECO:0007669"/>
    <property type="project" value="UniProtKB-KW"/>
</dbReference>
<comment type="caution">
    <text evidence="7">The sequence shown here is derived from an EMBL/GenBank/DDBJ whole genome shotgun (WGS) entry which is preliminary data.</text>
</comment>
<comment type="domain">
    <text evidence="5">The DBINO region is involved in binding to DNA.</text>
</comment>
<comment type="similarity">
    <text evidence="5">Belongs to the SNF2/RAD54 helicase family.</text>
</comment>
<dbReference type="GO" id="GO:0003677">
    <property type="term" value="F:DNA binding"/>
    <property type="evidence" value="ECO:0007669"/>
    <property type="project" value="UniProtKB-UniRule"/>
</dbReference>
<feature type="region of interest" description="Disordered" evidence="6">
    <location>
        <begin position="371"/>
        <end position="415"/>
    </location>
</feature>
<dbReference type="PANTHER" id="PTHR45685">
    <property type="entry name" value="HELICASE SRCAP-RELATED"/>
    <property type="match status" value="1"/>
</dbReference>
<keyword evidence="3 5" id="KW-0378">Hydrolase</keyword>
<keyword evidence="5" id="KW-0238">DNA-binding</keyword>
<organism evidence="7 8">
    <name type="scientific">Desmophyllum pertusum</name>
    <dbReference type="NCBI Taxonomy" id="174260"/>
    <lineage>
        <taxon>Eukaryota</taxon>
        <taxon>Metazoa</taxon>
        <taxon>Cnidaria</taxon>
        <taxon>Anthozoa</taxon>
        <taxon>Hexacorallia</taxon>
        <taxon>Scleractinia</taxon>
        <taxon>Caryophylliina</taxon>
        <taxon>Caryophylliidae</taxon>
        <taxon>Desmophyllum</taxon>
    </lineage>
</organism>
<keyword evidence="5" id="KW-0227">DNA damage</keyword>
<keyword evidence="8" id="KW-1185">Reference proteome</keyword>
<dbReference type="AlphaFoldDB" id="A0A9X0D719"/>
<evidence type="ECO:0000313" key="7">
    <source>
        <dbReference type="EMBL" id="KAJ7389787.1"/>
    </source>
</evidence>
<reference evidence="7" key="1">
    <citation type="submission" date="2023-01" db="EMBL/GenBank/DDBJ databases">
        <title>Genome assembly of the deep-sea coral Lophelia pertusa.</title>
        <authorList>
            <person name="Herrera S."/>
            <person name="Cordes E."/>
        </authorList>
    </citation>
    <scope>NUCLEOTIDE SEQUENCE</scope>
    <source>
        <strain evidence="7">USNM1676648</strain>
        <tissue evidence="7">Polyp</tissue>
    </source>
</reference>
<dbReference type="GO" id="GO:0031011">
    <property type="term" value="C:Ino80 complex"/>
    <property type="evidence" value="ECO:0007669"/>
    <property type="project" value="UniProtKB-UniRule"/>
</dbReference>
<evidence type="ECO:0000256" key="3">
    <source>
        <dbReference type="ARBA" id="ARBA00022801"/>
    </source>
</evidence>
<comment type="subunit">
    <text evidence="5">Component of the INO80 chromatin-remodeling complex.</text>
</comment>
<dbReference type="GO" id="GO:0042393">
    <property type="term" value="F:histone binding"/>
    <property type="evidence" value="ECO:0007669"/>
    <property type="project" value="TreeGrafter"/>
</dbReference>
<comment type="function">
    <text evidence="5">ATPase component of the INO80 complex which remodels chromatin by shifting nucleosomes and is involved in DNA repair.</text>
</comment>
<feature type="compositionally biased region" description="Low complexity" evidence="6">
    <location>
        <begin position="404"/>
        <end position="415"/>
    </location>
</feature>
<feature type="compositionally biased region" description="Polar residues" evidence="6">
    <location>
        <begin position="475"/>
        <end position="488"/>
    </location>
</feature>
<keyword evidence="5" id="KW-0234">DNA repair</keyword>
<feature type="compositionally biased region" description="Low complexity" evidence="6">
    <location>
        <begin position="321"/>
        <end position="337"/>
    </location>
</feature>
<gene>
    <name evidence="7" type="primary">INO80_1</name>
    <name evidence="7" type="ORF">OS493_029209</name>
</gene>
<comment type="subcellular location">
    <subcellularLocation>
        <location evidence="1 5">Nucleus</location>
    </subcellularLocation>
</comment>
<dbReference type="GO" id="GO:0006338">
    <property type="term" value="P:chromatin remodeling"/>
    <property type="evidence" value="ECO:0007669"/>
    <property type="project" value="UniProtKB-UniRule"/>
</dbReference>
<keyword evidence="4 5" id="KW-0067">ATP-binding</keyword>
<dbReference type="GO" id="GO:0005524">
    <property type="term" value="F:ATP binding"/>
    <property type="evidence" value="ECO:0007669"/>
    <property type="project" value="UniProtKB-UniRule"/>
</dbReference>
<dbReference type="InterPro" id="IPR049730">
    <property type="entry name" value="SNF2/RAD54-like_C"/>
</dbReference>
<name>A0A9X0D719_9CNID</name>
<feature type="compositionally biased region" description="Low complexity" evidence="6">
    <location>
        <begin position="489"/>
        <end position="500"/>
    </location>
</feature>
<dbReference type="GO" id="GO:0016887">
    <property type="term" value="F:ATP hydrolysis activity"/>
    <property type="evidence" value="ECO:0007669"/>
    <property type="project" value="TreeGrafter"/>
</dbReference>